<dbReference type="InterPro" id="IPR032675">
    <property type="entry name" value="LRR_dom_sf"/>
</dbReference>
<proteinExistence type="predicted"/>
<dbReference type="AlphaFoldDB" id="A0A1M5EKM7"/>
<accession>A0A1M5EKM7</accession>
<dbReference type="PANTHER" id="PTHR45661:SF3">
    <property type="entry name" value="IG-LIKE DOMAIN-CONTAINING PROTEIN"/>
    <property type="match status" value="1"/>
</dbReference>
<evidence type="ECO:0000313" key="2">
    <source>
        <dbReference type="Proteomes" id="UP000184509"/>
    </source>
</evidence>
<dbReference type="PANTHER" id="PTHR45661">
    <property type="entry name" value="SURFACE ANTIGEN"/>
    <property type="match status" value="1"/>
</dbReference>
<dbReference type="Pfam" id="PF13306">
    <property type="entry name" value="LRR_5"/>
    <property type="match status" value="2"/>
</dbReference>
<reference evidence="1 2" key="1">
    <citation type="submission" date="2016-11" db="EMBL/GenBank/DDBJ databases">
        <authorList>
            <person name="Jaros S."/>
            <person name="Januszkiewicz K."/>
            <person name="Wedrychowicz H."/>
        </authorList>
    </citation>
    <scope>NUCLEOTIDE SEQUENCE [LARGE SCALE GENOMIC DNA]</scope>
    <source>
        <strain evidence="1 2">DSM 26991</strain>
    </source>
</reference>
<name>A0A1M5EKM7_9BACE</name>
<dbReference type="Gene3D" id="3.80.10.10">
    <property type="entry name" value="Ribonuclease Inhibitor"/>
    <property type="match status" value="3"/>
</dbReference>
<dbReference type="STRING" id="1297750.SAMN05444405_1146"/>
<dbReference type="InterPro" id="IPR026906">
    <property type="entry name" value="LRR_5"/>
</dbReference>
<organism evidence="1 2">
    <name type="scientific">Bacteroides luti</name>
    <dbReference type="NCBI Taxonomy" id="1297750"/>
    <lineage>
        <taxon>Bacteria</taxon>
        <taxon>Pseudomonadati</taxon>
        <taxon>Bacteroidota</taxon>
        <taxon>Bacteroidia</taxon>
        <taxon>Bacteroidales</taxon>
        <taxon>Bacteroidaceae</taxon>
        <taxon>Bacteroides</taxon>
    </lineage>
</organism>
<evidence type="ECO:0000313" key="1">
    <source>
        <dbReference type="EMBL" id="SHF79799.1"/>
    </source>
</evidence>
<dbReference type="Proteomes" id="UP000184509">
    <property type="component" value="Unassembled WGS sequence"/>
</dbReference>
<gene>
    <name evidence="1" type="ORF">SAMN05444405_1146</name>
</gene>
<dbReference type="OrthoDB" id="1033401at2"/>
<dbReference type="SUPFAM" id="SSF52058">
    <property type="entry name" value="L domain-like"/>
    <property type="match status" value="2"/>
</dbReference>
<dbReference type="EMBL" id="FQTV01000014">
    <property type="protein sequence ID" value="SHF79799.1"/>
    <property type="molecule type" value="Genomic_DNA"/>
</dbReference>
<sequence>MINFKYLFAVLVQITFVLPLGAQVNKTVYIATSGKLSSLLTPQELKTITNLTLVGKIDQRDFETMRDSMPALANIDLEATTVISNSLDYNANVIPGYAFSSNDGNFRGKTSLKSIKLPFTITSIEFSAFSGCTSLTKVTFPFTLKNIGNYAFDGCVNLTDVAFPDALTSIGDCAFYGCSSLTSITLPKSLSMLGDDTFYGCSASTCKIKATTPPIMHSGSLDKRVVAIYVPDGAGDLYQSAFYWNRKAIVEGDGNALRLNIDKAGTLASEIFAAGVVLNKVNSLILEGKLDKNDFHVIKSHMPNLISINLSAAKMLTIPDSLFINKKLLNIDLPLSLVSIGNCAFKNCRGLKQLNFPSTLTTIGKEAFADCTCLTRITLPAKVAKINPSAFKNCSSISEIKNFNSVPQMILDDVWEGVDRKSCRLIVPENSSTVYMTNKVWGKFSDVIEQRIESEYVLTIKKNPGGVVLCENNTLLSGQAITVPAGEELTFNISPKKGYHIGKVIFNEKDVTGLLQNGNFKTTSVNSSATLSVLFVKDLDLQLL</sequence>
<keyword evidence="2" id="KW-1185">Reference proteome</keyword>
<dbReference type="RefSeq" id="WP_073402943.1">
    <property type="nucleotide sequence ID" value="NZ_FQTV01000014.1"/>
</dbReference>
<protein>
    <submittedName>
        <fullName evidence="1">Leucine rich repeat-containing protein</fullName>
    </submittedName>
</protein>
<dbReference type="InterPro" id="IPR053139">
    <property type="entry name" value="Surface_bspA-like"/>
</dbReference>